<accession>A0AAD8I8K3</accession>
<feature type="compositionally biased region" description="Polar residues" evidence="1">
    <location>
        <begin position="127"/>
        <end position="157"/>
    </location>
</feature>
<evidence type="ECO:0000256" key="1">
    <source>
        <dbReference type="SAM" id="MobiDB-lite"/>
    </source>
</evidence>
<dbReference type="AlphaFoldDB" id="A0AAD8I8K3"/>
<dbReference type="EMBL" id="JAUIZM010000006">
    <property type="protein sequence ID" value="KAK1379843.1"/>
    <property type="molecule type" value="Genomic_DNA"/>
</dbReference>
<gene>
    <name evidence="2" type="ORF">POM88_026587</name>
</gene>
<dbReference type="PANTHER" id="PTHR45786:SF74">
    <property type="entry name" value="ATP-DEPENDENT DNA HELICASE"/>
    <property type="match status" value="1"/>
</dbReference>
<protein>
    <submittedName>
        <fullName evidence="2">Uncharacterized protein</fullName>
    </submittedName>
</protein>
<sequence>MKELNYDHLKLDNFFSLRSDLATNRKKFRKLKDFNKENDCVINGLPSMSSGRGNVDSSQLGTTPLITPTVVTEKSGNVPLTKKLNNQLNAKQGVFFHRSAIMSTTNNDGRSNFMQTPHSTFDHVEQSSDSIPFSDITNQSTGQLSTRKTSNQPQNSRKGVPSKMHRRITPAMVSISTELSVEDNLIHNDYDSAELSTISEMQADEGDMIWDDEYDFVEGEQLDAEENETEHNAVPKGYASLGPPTECCSKCHAIMWKEERVNKNVKNGDPKFSICCAQGQIKLPRTPPTPSYLQTLYSDPKKSNSFKRSIRLYNAILAFTSMGDGYHDEIPYVDSKKQSKKKRKRITMKEYYSYKLQVRKDEGLYVRLAEILLWDLPWSHVHC</sequence>
<evidence type="ECO:0000313" key="3">
    <source>
        <dbReference type="Proteomes" id="UP001237642"/>
    </source>
</evidence>
<reference evidence="2" key="2">
    <citation type="submission" date="2023-05" db="EMBL/GenBank/DDBJ databases">
        <authorList>
            <person name="Schelkunov M.I."/>
        </authorList>
    </citation>
    <scope>NUCLEOTIDE SEQUENCE</scope>
    <source>
        <strain evidence="2">Hsosn_3</strain>
        <tissue evidence="2">Leaf</tissue>
    </source>
</reference>
<dbReference type="Proteomes" id="UP001237642">
    <property type="component" value="Unassembled WGS sequence"/>
</dbReference>
<dbReference type="PANTHER" id="PTHR45786">
    <property type="entry name" value="DNA BINDING PROTEIN-LIKE"/>
    <property type="match status" value="1"/>
</dbReference>
<organism evidence="2 3">
    <name type="scientific">Heracleum sosnowskyi</name>
    <dbReference type="NCBI Taxonomy" id="360622"/>
    <lineage>
        <taxon>Eukaryota</taxon>
        <taxon>Viridiplantae</taxon>
        <taxon>Streptophyta</taxon>
        <taxon>Embryophyta</taxon>
        <taxon>Tracheophyta</taxon>
        <taxon>Spermatophyta</taxon>
        <taxon>Magnoliopsida</taxon>
        <taxon>eudicotyledons</taxon>
        <taxon>Gunneridae</taxon>
        <taxon>Pentapetalae</taxon>
        <taxon>asterids</taxon>
        <taxon>campanulids</taxon>
        <taxon>Apiales</taxon>
        <taxon>Apiaceae</taxon>
        <taxon>Apioideae</taxon>
        <taxon>apioid superclade</taxon>
        <taxon>Tordylieae</taxon>
        <taxon>Tordyliinae</taxon>
        <taxon>Heracleum</taxon>
    </lineage>
</organism>
<proteinExistence type="predicted"/>
<name>A0AAD8I8K3_9APIA</name>
<comment type="caution">
    <text evidence="2">The sequence shown here is derived from an EMBL/GenBank/DDBJ whole genome shotgun (WGS) entry which is preliminary data.</text>
</comment>
<keyword evidence="3" id="KW-1185">Reference proteome</keyword>
<evidence type="ECO:0000313" key="2">
    <source>
        <dbReference type="EMBL" id="KAK1379843.1"/>
    </source>
</evidence>
<feature type="region of interest" description="Disordered" evidence="1">
    <location>
        <begin position="120"/>
        <end position="164"/>
    </location>
</feature>
<reference evidence="2" key="1">
    <citation type="submission" date="2023-02" db="EMBL/GenBank/DDBJ databases">
        <title>Genome of toxic invasive species Heracleum sosnowskyi carries increased number of genes despite the absence of recent whole-genome duplications.</title>
        <authorList>
            <person name="Schelkunov M."/>
            <person name="Shtratnikova V."/>
            <person name="Makarenko M."/>
            <person name="Klepikova A."/>
            <person name="Omelchenko D."/>
            <person name="Novikova G."/>
            <person name="Obukhova E."/>
            <person name="Bogdanov V."/>
            <person name="Penin A."/>
            <person name="Logacheva M."/>
        </authorList>
    </citation>
    <scope>NUCLEOTIDE SEQUENCE</scope>
    <source>
        <strain evidence="2">Hsosn_3</strain>
        <tissue evidence="2">Leaf</tissue>
    </source>
</reference>